<keyword evidence="5" id="KW-0677">Repeat</keyword>
<evidence type="ECO:0000313" key="18">
    <source>
        <dbReference type="EMBL" id="RKP14113.1"/>
    </source>
</evidence>
<dbReference type="PROSITE" id="PS50920">
    <property type="entry name" value="SOLCAR"/>
    <property type="match status" value="3"/>
</dbReference>
<name>A0A4P9Y5A0_9FUNG</name>
<dbReference type="GO" id="GO:0015183">
    <property type="term" value="F:L-aspartate transmembrane transporter activity"/>
    <property type="evidence" value="ECO:0007669"/>
    <property type="project" value="TreeGrafter"/>
</dbReference>
<evidence type="ECO:0000256" key="8">
    <source>
        <dbReference type="ARBA" id="ARBA00022989"/>
    </source>
</evidence>
<keyword evidence="19" id="KW-1185">Reference proteome</keyword>
<keyword evidence="9" id="KW-0496">Mitochondrion</keyword>
<sequence length="715" mass="78437">MSNPIASSIREVFPATDTDAAHYQLLFTQHARTFHNGEAFLSQAEFIDAITGPSEDFSRFSRSHYAVLFHLADRQQSGLISLPDFVAFERLLAKPDAEYEVAFRLFDPEGTGSITYDKFKSILKANADPNAPPFDYDCEWLQLYLGPNKDHHPVGYLEFTQLLKGLQGERLRQEFRHYDRSHTGYISPEDLRTMVLHNARHKLSDAVCSNLADLASLGGEDGRVSYAAVRAFHNVINQLDIVEAIVRRAITSSKDYRITKDDFREAAARGARFSIFTPMEVDIIFHFAGLTNPSGRLTASDFAQVLDPSWEPYTPPPFPSEKKEGEDETRTSVTAATGKKMGIEILRGAYNFLLGSIGGAIGATVVYPIDLVKTRIQNQRSAVVGELLYKNSWDCFRKVFRNEGFLGLYSGLGPQLVGVAPEKAIKLTMNDLVRSMCTDPTTGRIQIWQEIMAGCVAGGSQVIFTNPLEIVKIRLQVQGELISNADGTPAVRRGALFIIRELGILGLYRGASACLLRDIPFSGIYFSSYAHLKKDVFHEGRDGKVLGIGELLTAGAIAGMPAAYLTTPADVIKTRLQVKARKGQTSYTGILDAARKIRQEEGIRALFKGGPARVLRSSPQFGTTLMVYELLKGAVPFESAASLFSSSVPSPSLPPPLSPSSLSATSVDSLQRPVDVGLQRSRNALKMLMDMDYKFGSYASSPPSLSSSSSKETGA</sequence>
<dbReference type="EMBL" id="KZ987883">
    <property type="protein sequence ID" value="RKP14113.1"/>
    <property type="molecule type" value="Genomic_DNA"/>
</dbReference>
<feature type="compositionally biased region" description="Basic and acidic residues" evidence="16">
    <location>
        <begin position="320"/>
        <end position="330"/>
    </location>
</feature>
<feature type="domain" description="EF-hand" evidence="17">
    <location>
        <begin position="166"/>
        <end position="201"/>
    </location>
</feature>
<feature type="domain" description="EF-hand" evidence="17">
    <location>
        <begin position="94"/>
        <end position="129"/>
    </location>
</feature>
<dbReference type="SUPFAM" id="SSF47473">
    <property type="entry name" value="EF-hand"/>
    <property type="match status" value="1"/>
</dbReference>
<reference evidence="19" key="1">
    <citation type="journal article" date="2018" name="Nat. Microbiol.">
        <title>Leveraging single-cell genomics to expand the fungal tree of life.</title>
        <authorList>
            <person name="Ahrendt S.R."/>
            <person name="Quandt C.A."/>
            <person name="Ciobanu D."/>
            <person name="Clum A."/>
            <person name="Salamov A."/>
            <person name="Andreopoulos B."/>
            <person name="Cheng J.F."/>
            <person name="Woyke T."/>
            <person name="Pelin A."/>
            <person name="Henrissat B."/>
            <person name="Reynolds N.K."/>
            <person name="Benny G.L."/>
            <person name="Smith M.E."/>
            <person name="James T.Y."/>
            <person name="Grigoriev I.V."/>
        </authorList>
    </citation>
    <scope>NUCLEOTIDE SEQUENCE [LARGE SCALE GENOMIC DNA]</scope>
</reference>
<keyword evidence="3" id="KW-0813">Transport</keyword>
<dbReference type="Gene3D" id="1.10.238.10">
    <property type="entry name" value="EF-hand"/>
    <property type="match status" value="2"/>
</dbReference>
<dbReference type="PROSITE" id="PS50222">
    <property type="entry name" value="EF_HAND_2"/>
    <property type="match status" value="2"/>
</dbReference>
<dbReference type="GO" id="GO:0005509">
    <property type="term" value="F:calcium ion binding"/>
    <property type="evidence" value="ECO:0007669"/>
    <property type="project" value="InterPro"/>
</dbReference>
<dbReference type="GO" id="GO:0043490">
    <property type="term" value="P:malate-aspartate shuttle"/>
    <property type="evidence" value="ECO:0007669"/>
    <property type="project" value="TreeGrafter"/>
</dbReference>
<dbReference type="GO" id="GO:0005743">
    <property type="term" value="C:mitochondrial inner membrane"/>
    <property type="evidence" value="ECO:0007669"/>
    <property type="project" value="UniProtKB-SubCell"/>
</dbReference>
<dbReference type="InterPro" id="IPR002048">
    <property type="entry name" value="EF_hand_dom"/>
</dbReference>
<dbReference type="OrthoDB" id="2161at2759"/>
<protein>
    <recommendedName>
        <fullName evidence="13">Mitochondrial aspartate-glutamate transporter AGC1</fullName>
    </recommendedName>
    <alternativeName>
        <fullName evidence="14">Aspartate-glutamate carrier 1</fullName>
    </alternativeName>
</protein>
<comment type="function">
    <text evidence="12">Calcium-dependent mitochondrial aspartate and glutamate carrier. Transport of glutamate in mitochondria is required for mitochondrial transamination reactions and ornithine synthesis. Plays also a role in malate-aspartate NADH shuttle, which is critical for growth on acetate and fatty acids.</text>
</comment>
<comment type="subcellular location">
    <subcellularLocation>
        <location evidence="1">Mitochondrion inner membrane</location>
        <topology evidence="1">Multi-pass membrane protein</topology>
    </subcellularLocation>
</comment>
<evidence type="ECO:0000256" key="12">
    <source>
        <dbReference type="ARBA" id="ARBA00059916"/>
    </source>
</evidence>
<keyword evidence="4 15" id="KW-0812">Transmembrane</keyword>
<dbReference type="Gene3D" id="1.50.40.10">
    <property type="entry name" value="Mitochondrial carrier domain"/>
    <property type="match status" value="1"/>
</dbReference>
<comment type="subunit">
    <text evidence="11">Homodimer (via N-terminus).</text>
</comment>
<evidence type="ECO:0000256" key="2">
    <source>
        <dbReference type="ARBA" id="ARBA00006375"/>
    </source>
</evidence>
<feature type="region of interest" description="Disordered" evidence="16">
    <location>
        <begin position="648"/>
        <end position="669"/>
    </location>
</feature>
<feature type="repeat" description="Solcar" evidence="15">
    <location>
        <begin position="546"/>
        <end position="634"/>
    </location>
</feature>
<keyword evidence="7" id="KW-0106">Calcium</keyword>
<dbReference type="FunFam" id="1.50.40.10:FF:000004">
    <property type="entry name" value="Calcium-binding mitochondrial carrier protein Aralar1"/>
    <property type="match status" value="1"/>
</dbReference>
<dbReference type="InterPro" id="IPR018247">
    <property type="entry name" value="EF_Hand_1_Ca_BS"/>
</dbReference>
<gene>
    <name evidence="18" type="ORF">BJ684DRAFT_19459</name>
</gene>
<keyword evidence="10 15" id="KW-0472">Membrane</keyword>
<dbReference type="GO" id="GO:0005313">
    <property type="term" value="F:L-glutamate transmembrane transporter activity"/>
    <property type="evidence" value="ECO:0007669"/>
    <property type="project" value="TreeGrafter"/>
</dbReference>
<dbReference type="PANTHER" id="PTHR45678">
    <property type="entry name" value="MITOCHONDRIAL 2-OXODICARBOXYLATE CARRIER 1-RELATED"/>
    <property type="match status" value="1"/>
</dbReference>
<evidence type="ECO:0000256" key="1">
    <source>
        <dbReference type="ARBA" id="ARBA00004448"/>
    </source>
</evidence>
<evidence type="ECO:0000256" key="11">
    <source>
        <dbReference type="ARBA" id="ARBA00038674"/>
    </source>
</evidence>
<evidence type="ECO:0000256" key="7">
    <source>
        <dbReference type="ARBA" id="ARBA00022837"/>
    </source>
</evidence>
<evidence type="ECO:0000313" key="19">
    <source>
        <dbReference type="Proteomes" id="UP000267251"/>
    </source>
</evidence>
<dbReference type="InterPro" id="IPR002067">
    <property type="entry name" value="MCP"/>
</dbReference>
<keyword evidence="6" id="KW-0999">Mitochondrion inner membrane</keyword>
<organism evidence="18 19">
    <name type="scientific">Piptocephalis cylindrospora</name>
    <dbReference type="NCBI Taxonomy" id="1907219"/>
    <lineage>
        <taxon>Eukaryota</taxon>
        <taxon>Fungi</taxon>
        <taxon>Fungi incertae sedis</taxon>
        <taxon>Zoopagomycota</taxon>
        <taxon>Zoopagomycotina</taxon>
        <taxon>Zoopagomycetes</taxon>
        <taxon>Zoopagales</taxon>
        <taxon>Piptocephalidaceae</taxon>
        <taxon>Piptocephalis</taxon>
    </lineage>
</organism>
<accession>A0A4P9Y5A0</accession>
<evidence type="ECO:0000256" key="10">
    <source>
        <dbReference type="ARBA" id="ARBA00023136"/>
    </source>
</evidence>
<evidence type="ECO:0000256" key="14">
    <source>
        <dbReference type="ARBA" id="ARBA00082232"/>
    </source>
</evidence>
<dbReference type="SMART" id="SM00054">
    <property type="entry name" value="EFh"/>
    <property type="match status" value="3"/>
</dbReference>
<feature type="compositionally biased region" description="Low complexity" evidence="16">
    <location>
        <begin position="659"/>
        <end position="669"/>
    </location>
</feature>
<proteinExistence type="inferred from homology"/>
<dbReference type="PROSITE" id="PS00018">
    <property type="entry name" value="EF_HAND_1"/>
    <property type="match status" value="1"/>
</dbReference>
<evidence type="ECO:0000256" key="15">
    <source>
        <dbReference type="PROSITE-ProRule" id="PRU00282"/>
    </source>
</evidence>
<evidence type="ECO:0000256" key="9">
    <source>
        <dbReference type="ARBA" id="ARBA00023128"/>
    </source>
</evidence>
<dbReference type="InterPro" id="IPR023395">
    <property type="entry name" value="MCP_dom_sf"/>
</dbReference>
<dbReference type="InterPro" id="IPR051028">
    <property type="entry name" value="Mito_Solute_Carrier"/>
</dbReference>
<dbReference type="AlphaFoldDB" id="A0A4P9Y5A0"/>
<feature type="region of interest" description="Disordered" evidence="16">
    <location>
        <begin position="311"/>
        <end position="333"/>
    </location>
</feature>
<evidence type="ECO:0000256" key="16">
    <source>
        <dbReference type="SAM" id="MobiDB-lite"/>
    </source>
</evidence>
<keyword evidence="8" id="KW-1133">Transmembrane helix</keyword>
<dbReference type="PANTHER" id="PTHR45678:SF9">
    <property type="entry name" value="CALCIUM-BINDING MITOCHONDRIAL CARRIER PROTEIN ARALAR1"/>
    <property type="match status" value="1"/>
</dbReference>
<feature type="repeat" description="Solcar" evidence="15">
    <location>
        <begin position="346"/>
        <end position="436"/>
    </location>
</feature>
<feature type="repeat" description="Solcar" evidence="15">
    <location>
        <begin position="445"/>
        <end position="535"/>
    </location>
</feature>
<dbReference type="InterPro" id="IPR011992">
    <property type="entry name" value="EF-hand-dom_pair"/>
</dbReference>
<evidence type="ECO:0000256" key="4">
    <source>
        <dbReference type="ARBA" id="ARBA00022692"/>
    </source>
</evidence>
<evidence type="ECO:0000256" key="13">
    <source>
        <dbReference type="ARBA" id="ARBA00073787"/>
    </source>
</evidence>
<comment type="similarity">
    <text evidence="2">Belongs to the mitochondrial carrier (TC 2.A.29) family.</text>
</comment>
<dbReference type="Pfam" id="PF00153">
    <property type="entry name" value="Mito_carr"/>
    <property type="match status" value="3"/>
</dbReference>
<dbReference type="InterPro" id="IPR018108">
    <property type="entry name" value="MCP_transmembrane"/>
</dbReference>
<evidence type="ECO:0000256" key="5">
    <source>
        <dbReference type="ARBA" id="ARBA00022737"/>
    </source>
</evidence>
<dbReference type="SUPFAM" id="SSF103506">
    <property type="entry name" value="Mitochondrial carrier"/>
    <property type="match status" value="1"/>
</dbReference>
<evidence type="ECO:0000259" key="17">
    <source>
        <dbReference type="PROSITE" id="PS50222"/>
    </source>
</evidence>
<dbReference type="PRINTS" id="PR00926">
    <property type="entry name" value="MITOCARRIER"/>
</dbReference>
<evidence type="ECO:0000256" key="6">
    <source>
        <dbReference type="ARBA" id="ARBA00022792"/>
    </source>
</evidence>
<dbReference type="Proteomes" id="UP000267251">
    <property type="component" value="Unassembled WGS sequence"/>
</dbReference>
<evidence type="ECO:0000256" key="3">
    <source>
        <dbReference type="ARBA" id="ARBA00022448"/>
    </source>
</evidence>